<feature type="transmembrane region" description="Helical" evidence="2">
    <location>
        <begin position="24"/>
        <end position="44"/>
    </location>
</feature>
<keyword evidence="2" id="KW-1133">Transmembrane helix</keyword>
<feature type="transmembrane region" description="Helical" evidence="2">
    <location>
        <begin position="180"/>
        <end position="199"/>
    </location>
</feature>
<reference evidence="3" key="1">
    <citation type="submission" date="2021-02" db="EMBL/GenBank/DDBJ databases">
        <authorList>
            <person name="Steward A R."/>
        </authorList>
    </citation>
    <scope>NUCLEOTIDE SEQUENCE</scope>
</reference>
<sequence>MTILLYDKLDLDEKASNKLKAWKVWHLIIYALAASFAIMNYVFLQNTMQLVDNNCVLAPRQLSFKMVDVPIENTLNQNGNYNAQDDKANSTDVTEKNIIDKYKNDTESNTQTHVMDDLEISTLESRLILDTSRTLFSQDCDLAEYAPVMSFIVAATWATLFTMCPGGGRPRSGLRQPWRILAPALIFAIVMVILTGISFTKTNNGLVDFCTAFQNVTNATTCSSVDPYLERSWQASWSFGARTAATRAASAGVWASWACAVALFLIRCLAAPDFEVRRTGAYLKDPQNKLTPYLRKTRRQRSSASPTKRDTTSVKSEPTITELVTVSIEHEQDTAPNSAQGSPLKHPIDPTVMNSPYKLD</sequence>
<proteinExistence type="predicted"/>
<protein>
    <submittedName>
        <fullName evidence="3">Uncharacterized protein</fullName>
    </submittedName>
</protein>
<feature type="compositionally biased region" description="Polar residues" evidence="1">
    <location>
        <begin position="313"/>
        <end position="324"/>
    </location>
</feature>
<evidence type="ECO:0000313" key="4">
    <source>
        <dbReference type="Proteomes" id="UP000663880"/>
    </source>
</evidence>
<feature type="region of interest" description="Disordered" evidence="1">
    <location>
        <begin position="296"/>
        <end position="360"/>
    </location>
</feature>
<evidence type="ECO:0000256" key="1">
    <source>
        <dbReference type="SAM" id="MobiDB-lite"/>
    </source>
</evidence>
<dbReference type="AlphaFoldDB" id="A0A821VNC2"/>
<evidence type="ECO:0000256" key="2">
    <source>
        <dbReference type="SAM" id="Phobius"/>
    </source>
</evidence>
<dbReference type="Proteomes" id="UP000663880">
    <property type="component" value="Unassembled WGS sequence"/>
</dbReference>
<keyword evidence="2" id="KW-0472">Membrane</keyword>
<keyword evidence="4" id="KW-1185">Reference proteome</keyword>
<feature type="transmembrane region" description="Helical" evidence="2">
    <location>
        <begin position="251"/>
        <end position="270"/>
    </location>
</feature>
<accession>A0A821VNC2</accession>
<dbReference type="OrthoDB" id="8173371at2759"/>
<name>A0A821VNC2_9NEOP</name>
<evidence type="ECO:0000313" key="3">
    <source>
        <dbReference type="EMBL" id="CAF4910193.1"/>
    </source>
</evidence>
<dbReference type="EMBL" id="CAJOBZ010000045">
    <property type="protein sequence ID" value="CAF4910193.1"/>
    <property type="molecule type" value="Genomic_DNA"/>
</dbReference>
<gene>
    <name evidence="3" type="ORF">PMACD_LOCUS12069</name>
</gene>
<keyword evidence="2" id="KW-0812">Transmembrane</keyword>
<organism evidence="3 4">
    <name type="scientific">Pieris macdunnoughi</name>
    <dbReference type="NCBI Taxonomy" id="345717"/>
    <lineage>
        <taxon>Eukaryota</taxon>
        <taxon>Metazoa</taxon>
        <taxon>Ecdysozoa</taxon>
        <taxon>Arthropoda</taxon>
        <taxon>Hexapoda</taxon>
        <taxon>Insecta</taxon>
        <taxon>Pterygota</taxon>
        <taxon>Neoptera</taxon>
        <taxon>Endopterygota</taxon>
        <taxon>Lepidoptera</taxon>
        <taxon>Glossata</taxon>
        <taxon>Ditrysia</taxon>
        <taxon>Papilionoidea</taxon>
        <taxon>Pieridae</taxon>
        <taxon>Pierinae</taxon>
        <taxon>Pieris</taxon>
    </lineage>
</organism>
<comment type="caution">
    <text evidence="3">The sequence shown here is derived from an EMBL/GenBank/DDBJ whole genome shotgun (WGS) entry which is preliminary data.</text>
</comment>
<feature type="transmembrane region" description="Helical" evidence="2">
    <location>
        <begin position="145"/>
        <end position="168"/>
    </location>
</feature>